<evidence type="ECO:0000313" key="2">
    <source>
        <dbReference type="EMBL" id="KUF12762.1"/>
    </source>
</evidence>
<sequence>MSKLIAILNVVAWAGFWAFGYLAATTPPEEGSRMVVALLLAATGAALGIWAYLWIVRHTVAAGHPRATRSRPRFEADAGLET</sequence>
<keyword evidence="1" id="KW-1133">Transmembrane helix</keyword>
<accession>A0A0W7WQA7</accession>
<protein>
    <submittedName>
        <fullName evidence="2">Uncharacterized protein</fullName>
    </submittedName>
</protein>
<dbReference type="RefSeq" id="WP_058860705.1">
    <property type="nucleotide sequence ID" value="NZ_LPXO01000001.1"/>
</dbReference>
<dbReference type="AlphaFoldDB" id="A0A0W7WQA7"/>
<dbReference type="OrthoDB" id="7869559at2"/>
<organism evidence="2 3">
    <name type="scientific">Pseudoponticoccus marisrubri</name>
    <dbReference type="NCBI Taxonomy" id="1685382"/>
    <lineage>
        <taxon>Bacteria</taxon>
        <taxon>Pseudomonadati</taxon>
        <taxon>Pseudomonadota</taxon>
        <taxon>Alphaproteobacteria</taxon>
        <taxon>Rhodobacterales</taxon>
        <taxon>Roseobacteraceae</taxon>
        <taxon>Pseudoponticoccus</taxon>
    </lineage>
</organism>
<proteinExistence type="predicted"/>
<dbReference type="STRING" id="1685382.AVJ23_03365"/>
<dbReference type="EMBL" id="LPXO01000001">
    <property type="protein sequence ID" value="KUF12762.1"/>
    <property type="molecule type" value="Genomic_DNA"/>
</dbReference>
<comment type="caution">
    <text evidence="2">The sequence shown here is derived from an EMBL/GenBank/DDBJ whole genome shotgun (WGS) entry which is preliminary data.</text>
</comment>
<gene>
    <name evidence="2" type="ORF">AVJ23_03365</name>
</gene>
<name>A0A0W7WQA7_9RHOB</name>
<reference evidence="2 3" key="1">
    <citation type="submission" date="2015-12" db="EMBL/GenBank/DDBJ databases">
        <authorList>
            <person name="Shamseldin A."/>
            <person name="Moawad H."/>
            <person name="Abd El-Rahim W.M."/>
            <person name="Sadowsky M.J."/>
        </authorList>
    </citation>
    <scope>NUCLEOTIDE SEQUENCE [LARGE SCALE GENOMIC DNA]</scope>
    <source>
        <strain evidence="2 3">SJ5A-1</strain>
    </source>
</reference>
<dbReference type="Proteomes" id="UP000054396">
    <property type="component" value="Unassembled WGS sequence"/>
</dbReference>
<feature type="transmembrane region" description="Helical" evidence="1">
    <location>
        <begin position="34"/>
        <end position="56"/>
    </location>
</feature>
<keyword evidence="3" id="KW-1185">Reference proteome</keyword>
<keyword evidence="1" id="KW-0812">Transmembrane</keyword>
<keyword evidence="1" id="KW-0472">Membrane</keyword>
<evidence type="ECO:0000313" key="3">
    <source>
        <dbReference type="Proteomes" id="UP000054396"/>
    </source>
</evidence>
<evidence type="ECO:0000256" key="1">
    <source>
        <dbReference type="SAM" id="Phobius"/>
    </source>
</evidence>